<dbReference type="Gene3D" id="2.40.50.1070">
    <property type="match status" value="1"/>
</dbReference>
<evidence type="ECO:0000259" key="6">
    <source>
        <dbReference type="PROSITE" id="PS50926"/>
    </source>
</evidence>
<evidence type="ECO:0000256" key="1">
    <source>
        <dbReference type="ARBA" id="ARBA00022603"/>
    </source>
</evidence>
<dbReference type="HOGENOM" id="CLU_014689_7_0_0"/>
<keyword evidence="8" id="KW-1185">Reference proteome</keyword>
<comment type="similarity">
    <text evidence="4">Belongs to the class I-like SAM-binding methyltransferase superfamily. RNA M5U methyltransferase family.</text>
</comment>
<feature type="binding site" evidence="4">
    <location>
        <position position="315"/>
    </location>
    <ligand>
        <name>S-adenosyl-L-methionine</name>
        <dbReference type="ChEBI" id="CHEBI:59789"/>
    </ligand>
</feature>
<dbReference type="PROSITE" id="PS50926">
    <property type="entry name" value="TRAM"/>
    <property type="match status" value="1"/>
</dbReference>
<dbReference type="SUPFAM" id="SSF50249">
    <property type="entry name" value="Nucleic acid-binding proteins"/>
    <property type="match status" value="1"/>
</dbReference>
<dbReference type="PROSITE" id="PS01231">
    <property type="entry name" value="TRMA_2"/>
    <property type="match status" value="1"/>
</dbReference>
<dbReference type="GO" id="GO:0070475">
    <property type="term" value="P:rRNA base methylation"/>
    <property type="evidence" value="ECO:0007669"/>
    <property type="project" value="TreeGrafter"/>
</dbReference>
<dbReference type="AlphaFoldDB" id="A0A081BYR1"/>
<accession>A0A081BYR1</accession>
<evidence type="ECO:0000256" key="2">
    <source>
        <dbReference type="ARBA" id="ARBA00022679"/>
    </source>
</evidence>
<dbReference type="InterPro" id="IPR002792">
    <property type="entry name" value="TRAM_dom"/>
</dbReference>
<feature type="binding site" evidence="4">
    <location>
        <position position="384"/>
    </location>
    <ligand>
        <name>S-adenosyl-L-methionine</name>
        <dbReference type="ChEBI" id="CHEBI:59789"/>
    </ligand>
</feature>
<gene>
    <name evidence="7" type="ORF">U27_04433</name>
</gene>
<evidence type="ECO:0000256" key="3">
    <source>
        <dbReference type="ARBA" id="ARBA00022691"/>
    </source>
</evidence>
<dbReference type="Pfam" id="PF05958">
    <property type="entry name" value="tRNA_U5-meth_tr"/>
    <property type="match status" value="1"/>
</dbReference>
<dbReference type="PANTHER" id="PTHR11061">
    <property type="entry name" value="RNA M5U METHYLTRANSFERASE"/>
    <property type="match status" value="1"/>
</dbReference>
<dbReference type="Proteomes" id="UP000030661">
    <property type="component" value="Unassembled WGS sequence"/>
</dbReference>
<evidence type="ECO:0000256" key="5">
    <source>
        <dbReference type="PROSITE-ProRule" id="PRU10015"/>
    </source>
</evidence>
<dbReference type="SUPFAM" id="SSF53335">
    <property type="entry name" value="S-adenosyl-L-methionine-dependent methyltransferases"/>
    <property type="match status" value="1"/>
</dbReference>
<dbReference type="PROSITE" id="PS51687">
    <property type="entry name" value="SAM_MT_RNA_M5U"/>
    <property type="match status" value="1"/>
</dbReference>
<dbReference type="EMBL" id="DF820466">
    <property type="protein sequence ID" value="GAK57466.1"/>
    <property type="molecule type" value="Genomic_DNA"/>
</dbReference>
<organism evidence="7">
    <name type="scientific">Vecturithrix granuli</name>
    <dbReference type="NCBI Taxonomy" id="1499967"/>
    <lineage>
        <taxon>Bacteria</taxon>
        <taxon>Candidatus Moduliflexota</taxon>
        <taxon>Candidatus Vecturitrichia</taxon>
        <taxon>Candidatus Vecturitrichales</taxon>
        <taxon>Candidatus Vecturitrichaceae</taxon>
        <taxon>Candidatus Vecturithrix</taxon>
    </lineage>
</organism>
<dbReference type="NCBIfam" id="TIGR00479">
    <property type="entry name" value="rumA"/>
    <property type="match status" value="1"/>
</dbReference>
<dbReference type="InterPro" id="IPR030391">
    <property type="entry name" value="MeTrfase_TrmA_CS"/>
</dbReference>
<dbReference type="FunFam" id="3.40.50.150:FF:000009">
    <property type="entry name" value="23S rRNA (Uracil(1939)-C(5))-methyltransferase RlmD"/>
    <property type="match status" value="1"/>
</dbReference>
<dbReference type="PROSITE" id="PS01230">
    <property type="entry name" value="TRMA_1"/>
    <property type="match status" value="1"/>
</dbReference>
<keyword evidence="1 4" id="KW-0489">Methyltransferase</keyword>
<feature type="binding site" evidence="4">
    <location>
        <position position="336"/>
    </location>
    <ligand>
        <name>S-adenosyl-L-methionine</name>
        <dbReference type="ChEBI" id="CHEBI:59789"/>
    </ligand>
</feature>
<feature type="active site" evidence="5">
    <location>
        <position position="411"/>
    </location>
</feature>
<feature type="active site" description="Nucleophile" evidence="4">
    <location>
        <position position="411"/>
    </location>
</feature>
<dbReference type="PANTHER" id="PTHR11061:SF30">
    <property type="entry name" value="TRNA (URACIL(54)-C(5))-METHYLTRANSFERASE"/>
    <property type="match status" value="1"/>
</dbReference>
<dbReference type="InterPro" id="IPR012340">
    <property type="entry name" value="NA-bd_OB-fold"/>
</dbReference>
<feature type="binding site" evidence="4">
    <location>
        <position position="286"/>
    </location>
    <ligand>
        <name>S-adenosyl-L-methionine</name>
        <dbReference type="ChEBI" id="CHEBI:59789"/>
    </ligand>
</feature>
<dbReference type="FunFam" id="2.40.50.1070:FF:000003">
    <property type="entry name" value="23S rRNA (Uracil-5-)-methyltransferase RumA"/>
    <property type="match status" value="1"/>
</dbReference>
<dbReference type="STRING" id="1499967.U27_04433"/>
<dbReference type="Pfam" id="PF01938">
    <property type="entry name" value="TRAM"/>
    <property type="match status" value="1"/>
</dbReference>
<feature type="domain" description="TRAM" evidence="6">
    <location>
        <begin position="2"/>
        <end position="62"/>
    </location>
</feature>
<evidence type="ECO:0000256" key="4">
    <source>
        <dbReference type="PROSITE-ProRule" id="PRU01024"/>
    </source>
</evidence>
<dbReference type="InterPro" id="IPR030390">
    <property type="entry name" value="MeTrfase_TrmA_AS"/>
</dbReference>
<proteinExistence type="inferred from homology"/>
<keyword evidence="3 4" id="KW-0949">S-adenosyl-L-methionine</keyword>
<dbReference type="eggNOG" id="COG2265">
    <property type="taxonomic scope" value="Bacteria"/>
</dbReference>
<sequence length="456" mass="51420">MAHMIAKNSIHTLTITALNDQAQGLGMLDGIPIIVEQALPGERIEVKIIKVTPIYLVGKLCSVLAPAQDRTQPFCQVFTRCGGCRLQHLSYPAQLDFKTDLARAQVSQVKELQTVRIHTTIGMDSPFHYRNKALYPVGLRQDKIVMGFYATHSHEIIEHPVCGIQDARIDRVMAHIRQFLECSRISIYDETQHSGLLRHVLVRIGMRSGEIMVVLVINGRDLPDKDRFISSLTHTMPEIKSLSLNCNQEKTNVILGIENRVIFGKYTIRDELGEFQFDISPSSFYQINPRQTEMLYRKAVEYAALSGKETVVDLYCGIGTISCFLACQAQQVYGIEAVESAVHDARNNAALNALKNIEFLQGEAEERLRELADRDVRPEVVVVDPPRKGCEQSVLDAIIAMQPQRMVYVSCAPKTLVRDLGYLARNGMQPLEIQPIDLFPHTTHVECVTRIERKDR</sequence>
<evidence type="ECO:0000313" key="7">
    <source>
        <dbReference type="EMBL" id="GAK57466.1"/>
    </source>
</evidence>
<dbReference type="GO" id="GO:0070041">
    <property type="term" value="F:rRNA (uridine-C5-)-methyltransferase activity"/>
    <property type="evidence" value="ECO:0007669"/>
    <property type="project" value="TreeGrafter"/>
</dbReference>
<reference evidence="7" key="1">
    <citation type="journal article" date="2015" name="PeerJ">
        <title>First genomic representation of candidate bacterial phylum KSB3 points to enhanced environmental sensing as a trigger of wastewater bulking.</title>
        <authorList>
            <person name="Sekiguchi Y."/>
            <person name="Ohashi A."/>
            <person name="Parks D.H."/>
            <person name="Yamauchi T."/>
            <person name="Tyson G.W."/>
            <person name="Hugenholtz P."/>
        </authorList>
    </citation>
    <scope>NUCLEOTIDE SEQUENCE [LARGE SCALE GENOMIC DNA]</scope>
</reference>
<name>A0A081BYR1_VECG1</name>
<dbReference type="InterPro" id="IPR029063">
    <property type="entry name" value="SAM-dependent_MTases_sf"/>
</dbReference>
<protein>
    <submittedName>
        <fullName evidence="7">23S rRNA m(5)U-1939 methyltransferase</fullName>
    </submittedName>
</protein>
<dbReference type="CDD" id="cd02440">
    <property type="entry name" value="AdoMet_MTases"/>
    <property type="match status" value="1"/>
</dbReference>
<dbReference type="Gene3D" id="2.40.50.140">
    <property type="entry name" value="Nucleic acid-binding proteins"/>
    <property type="match status" value="1"/>
</dbReference>
<evidence type="ECO:0000313" key="8">
    <source>
        <dbReference type="Proteomes" id="UP000030661"/>
    </source>
</evidence>
<dbReference type="InterPro" id="IPR010280">
    <property type="entry name" value="U5_MeTrfase_fam"/>
</dbReference>
<dbReference type="Gene3D" id="3.40.50.150">
    <property type="entry name" value="Vaccinia Virus protein VP39"/>
    <property type="match status" value="1"/>
</dbReference>
<keyword evidence="2 4" id="KW-0808">Transferase</keyword>